<proteinExistence type="predicted"/>
<dbReference type="PROSITE" id="PS51742">
    <property type="entry name" value="PPC"/>
    <property type="match status" value="1"/>
</dbReference>
<dbReference type="Gene3D" id="3.30.1330.80">
    <property type="entry name" value="Hypothetical protein, similar to alpha- acetolactate decarboxylase, domain 2"/>
    <property type="match status" value="1"/>
</dbReference>
<protein>
    <submittedName>
        <fullName evidence="2">DUF296 domain-containing protein</fullName>
    </submittedName>
</protein>
<evidence type="ECO:0000259" key="1">
    <source>
        <dbReference type="PROSITE" id="PS51742"/>
    </source>
</evidence>
<organism evidence="2">
    <name type="scientific">candidate division WOR-3 bacterium</name>
    <dbReference type="NCBI Taxonomy" id="2052148"/>
    <lineage>
        <taxon>Bacteria</taxon>
        <taxon>Bacteria division WOR-3</taxon>
    </lineage>
</organism>
<dbReference type="PANTHER" id="PTHR34988">
    <property type="entry name" value="PROTEIN, PUTATIVE-RELATED"/>
    <property type="match status" value="1"/>
</dbReference>
<accession>A0A7C3YSW2</accession>
<dbReference type="SUPFAM" id="SSF117856">
    <property type="entry name" value="AF0104/ALDC/Ptd012-like"/>
    <property type="match status" value="1"/>
</dbReference>
<dbReference type="PIRSF" id="PIRSF016702">
    <property type="entry name" value="DNA_bp_PD1"/>
    <property type="match status" value="1"/>
</dbReference>
<dbReference type="InterPro" id="IPR005175">
    <property type="entry name" value="PPC_dom"/>
</dbReference>
<dbReference type="InterPro" id="IPR025707">
    <property type="entry name" value="DNA_bp_PD1"/>
</dbReference>
<dbReference type="AlphaFoldDB" id="A0A7C3YSW2"/>
<sequence>MRAKKVRNFYLLRLIKGEEILTTLKDFLTEKKIKGGIILGIGAGKEFTIGYYDLKRKHYFKKFIPEECEIVSLLGNIAVFEDDIFIHCHILLALPTFTTIGGHLFSGVITATAEFFILPSPVKILRQKSEEIGLNLLDL</sequence>
<gene>
    <name evidence="2" type="ORF">ENX07_03465</name>
</gene>
<dbReference type="EMBL" id="DTMQ01000019">
    <property type="protein sequence ID" value="HGE99112.1"/>
    <property type="molecule type" value="Genomic_DNA"/>
</dbReference>
<feature type="domain" description="PPC" evidence="1">
    <location>
        <begin position="4"/>
        <end position="139"/>
    </location>
</feature>
<dbReference type="Pfam" id="PF03479">
    <property type="entry name" value="PCC"/>
    <property type="match status" value="1"/>
</dbReference>
<evidence type="ECO:0000313" key="2">
    <source>
        <dbReference type="EMBL" id="HGE99112.1"/>
    </source>
</evidence>
<reference evidence="2" key="1">
    <citation type="journal article" date="2020" name="mSystems">
        <title>Genome- and Community-Level Interaction Insights into Carbon Utilization and Element Cycling Functions of Hydrothermarchaeota in Hydrothermal Sediment.</title>
        <authorList>
            <person name="Zhou Z."/>
            <person name="Liu Y."/>
            <person name="Xu W."/>
            <person name="Pan J."/>
            <person name="Luo Z.H."/>
            <person name="Li M."/>
        </authorList>
    </citation>
    <scope>NUCLEOTIDE SEQUENCE [LARGE SCALE GENOMIC DNA]</scope>
    <source>
        <strain evidence="2">SpSt-906</strain>
    </source>
</reference>
<comment type="caution">
    <text evidence="2">The sequence shown here is derived from an EMBL/GenBank/DDBJ whole genome shotgun (WGS) entry which is preliminary data.</text>
</comment>
<dbReference type="PANTHER" id="PTHR34988:SF1">
    <property type="entry name" value="DNA-BINDING PROTEIN"/>
    <property type="match status" value="1"/>
</dbReference>
<dbReference type="CDD" id="cd11378">
    <property type="entry name" value="DUF296"/>
    <property type="match status" value="1"/>
</dbReference>
<name>A0A7C3YSW2_UNCW3</name>